<dbReference type="Proteomes" id="UP000184330">
    <property type="component" value="Unassembled WGS sequence"/>
</dbReference>
<protein>
    <recommendedName>
        <fullName evidence="3">Probable cytosolic iron-sulfur protein assembly protein 1</fullName>
    </recommendedName>
</protein>
<dbReference type="PRINTS" id="PR00320">
    <property type="entry name" value="GPROTEINBRPT"/>
</dbReference>
<dbReference type="Gene3D" id="2.130.10.10">
    <property type="entry name" value="YVTN repeat-like/Quinoprotein amine dehydrogenase"/>
    <property type="match status" value="1"/>
</dbReference>
<evidence type="ECO:0000256" key="1">
    <source>
        <dbReference type="ARBA" id="ARBA00022574"/>
    </source>
</evidence>
<feature type="repeat" description="WD" evidence="4">
    <location>
        <begin position="163"/>
        <end position="195"/>
    </location>
</feature>
<dbReference type="PROSITE" id="PS50082">
    <property type="entry name" value="WD_REPEATS_2"/>
    <property type="match status" value="2"/>
</dbReference>
<dbReference type="InterPro" id="IPR015943">
    <property type="entry name" value="WD40/YVTN_repeat-like_dom_sf"/>
</dbReference>
<keyword evidence="6" id="KW-1185">Reference proteome</keyword>
<dbReference type="PROSITE" id="PS50294">
    <property type="entry name" value="WD_REPEATS_REGION"/>
    <property type="match status" value="2"/>
</dbReference>
<sequence>MATPHELRIAPLADFKPIAESRAWVSIPNPNGVPLIATATSEKTVRVYSLKNFTLHSKMEGGHNRSVRAVAWKPVTKRTGTLTVASGSFDSTMAIWRRKEEGGFAAEVADQEIHLENGNGGEEDLEVEITIDGQKKAAPRLITSAKDEDEDEDNDDWAFEIVLEGHDSEVKDVAYSPSGQWLASCSRDKSIWIWEEIGDEGDDDFETIAVLQEHTADVKCVVWRKDDGNGEVLASGSYDDTIRLWKGDDEGEWSCISVLEGHEGTVWKLEWEPEVSMNKWCPEREKDDHSPRIPRLLSASADCTVRVWSKVPSPPPPNKPSYFNSGIPSTMRPPPANETWECTATLPTVHDLPIYAVSWSQKSGRVVTTGGDSKIAIYEERTKGRTSVGGVIEMEWVILAVLEGGHGPYEINHITWCQRYDPGKKTADEEMIVSTGDDGVVKAWSIEEIIGAANGTAALAVTGATNGTEGVVEASS</sequence>
<gene>
    <name evidence="3" type="primary">CIA1</name>
    <name evidence="5" type="ORF">PAC_09477</name>
</gene>
<dbReference type="GO" id="GO:0016226">
    <property type="term" value="P:iron-sulfur cluster assembly"/>
    <property type="evidence" value="ECO:0007669"/>
    <property type="project" value="UniProtKB-UniRule"/>
</dbReference>
<name>A0A1L7X3I0_9HELO</name>
<evidence type="ECO:0000256" key="4">
    <source>
        <dbReference type="PROSITE-ProRule" id="PRU00221"/>
    </source>
</evidence>
<dbReference type="InterPro" id="IPR036322">
    <property type="entry name" value="WD40_repeat_dom_sf"/>
</dbReference>
<dbReference type="PANTHER" id="PTHR19920">
    <property type="entry name" value="WD40 PROTEIN CIAO1"/>
    <property type="match status" value="1"/>
</dbReference>
<dbReference type="InterPro" id="IPR028608">
    <property type="entry name" value="CIAO1/Cia1"/>
</dbReference>
<dbReference type="HAMAP" id="MF_03037">
    <property type="entry name" value="ciao1"/>
    <property type="match status" value="1"/>
</dbReference>
<reference evidence="5 6" key="1">
    <citation type="submission" date="2016-03" db="EMBL/GenBank/DDBJ databases">
        <authorList>
            <person name="Ploux O."/>
        </authorList>
    </citation>
    <scope>NUCLEOTIDE SEQUENCE [LARGE SCALE GENOMIC DNA]</scope>
    <source>
        <strain evidence="5 6">UAMH 11012</strain>
    </source>
</reference>
<keyword evidence="1 4" id="KW-0853">WD repeat</keyword>
<evidence type="ECO:0000256" key="3">
    <source>
        <dbReference type="HAMAP-Rule" id="MF_03037"/>
    </source>
</evidence>
<dbReference type="PANTHER" id="PTHR19920:SF0">
    <property type="entry name" value="CYTOSOLIC IRON-SULFUR PROTEIN ASSEMBLY PROTEIN CIAO1-RELATED"/>
    <property type="match status" value="1"/>
</dbReference>
<accession>A0A1L7X3I0</accession>
<dbReference type="AlphaFoldDB" id="A0A1L7X3I0"/>
<dbReference type="SUPFAM" id="SSF50978">
    <property type="entry name" value="WD40 repeat-like"/>
    <property type="match status" value="1"/>
</dbReference>
<proteinExistence type="inferred from homology"/>
<dbReference type="EMBL" id="FJOG01000014">
    <property type="protein sequence ID" value="CZR59583.1"/>
    <property type="molecule type" value="Genomic_DNA"/>
</dbReference>
<dbReference type="Pfam" id="PF00400">
    <property type="entry name" value="WD40"/>
    <property type="match status" value="5"/>
</dbReference>
<evidence type="ECO:0000256" key="2">
    <source>
        <dbReference type="ARBA" id="ARBA00022737"/>
    </source>
</evidence>
<dbReference type="SMART" id="SM00320">
    <property type="entry name" value="WD40"/>
    <property type="match status" value="7"/>
</dbReference>
<dbReference type="InterPro" id="IPR001680">
    <property type="entry name" value="WD40_rpt"/>
</dbReference>
<dbReference type="InterPro" id="IPR020472">
    <property type="entry name" value="WD40_PAC1"/>
</dbReference>
<keyword evidence="2" id="KW-0677">Repeat</keyword>
<evidence type="ECO:0000313" key="5">
    <source>
        <dbReference type="EMBL" id="CZR59583.1"/>
    </source>
</evidence>
<dbReference type="STRING" id="576137.A0A1L7X3I0"/>
<dbReference type="GO" id="GO:0097361">
    <property type="term" value="C:cytosolic [4Fe-4S] assembly targeting complex"/>
    <property type="evidence" value="ECO:0007669"/>
    <property type="project" value="InterPro"/>
</dbReference>
<dbReference type="OrthoDB" id="284782at2759"/>
<comment type="similarity">
    <text evidence="3">Belongs to the WD repeat CIA1 family.</text>
</comment>
<evidence type="ECO:0000313" key="6">
    <source>
        <dbReference type="Proteomes" id="UP000184330"/>
    </source>
</evidence>
<feature type="repeat" description="WD" evidence="4">
    <location>
        <begin position="211"/>
        <end position="246"/>
    </location>
</feature>
<organism evidence="5 6">
    <name type="scientific">Phialocephala subalpina</name>
    <dbReference type="NCBI Taxonomy" id="576137"/>
    <lineage>
        <taxon>Eukaryota</taxon>
        <taxon>Fungi</taxon>
        <taxon>Dikarya</taxon>
        <taxon>Ascomycota</taxon>
        <taxon>Pezizomycotina</taxon>
        <taxon>Leotiomycetes</taxon>
        <taxon>Helotiales</taxon>
        <taxon>Mollisiaceae</taxon>
        <taxon>Phialocephala</taxon>
        <taxon>Phialocephala fortinii species complex</taxon>
    </lineage>
</organism>
<comment type="function">
    <text evidence="3">Essential component of the cytosolic iron-sulfur (Fe/S) protein assembly machinery. Required for the maturation of extramitochondrial Fe/S proteins.</text>
</comment>